<accession>A0A8R7QJ54</accession>
<dbReference type="EnsemblPlants" id="TuG1812G0600000145.01.T01">
    <property type="protein sequence ID" value="TuG1812G0600000145.01.T01.cds436314"/>
    <property type="gene ID" value="TuG1812G0600000145.01"/>
</dbReference>
<evidence type="ECO:0000313" key="2">
    <source>
        <dbReference type="Proteomes" id="UP000015106"/>
    </source>
</evidence>
<sequence length="113" mass="13460">MHYLTNHFFFSICRYEYVEDIMIWYNTITYHQINETKHIMKRFFHSIPMKQNAVGSNGRFLAQTDHRIKNLPSFCASSALAKIIHLYSVSYNIWLNTISRHFLENPINLFAPS</sequence>
<dbReference type="Proteomes" id="UP000015106">
    <property type="component" value="Chromosome 6"/>
</dbReference>
<evidence type="ECO:0000313" key="1">
    <source>
        <dbReference type="EnsemblPlants" id="TuG1812G0600000145.01.T01.cds436314"/>
    </source>
</evidence>
<proteinExistence type="predicted"/>
<dbReference type="Gramene" id="TuG1812G0600000145.01.T01">
    <property type="protein sequence ID" value="TuG1812G0600000145.01.T01.cds436314"/>
    <property type="gene ID" value="TuG1812G0600000145.01"/>
</dbReference>
<name>A0A8R7QJ54_TRIUA</name>
<reference evidence="2" key="1">
    <citation type="journal article" date="2013" name="Nature">
        <title>Draft genome of the wheat A-genome progenitor Triticum urartu.</title>
        <authorList>
            <person name="Ling H.Q."/>
            <person name="Zhao S."/>
            <person name="Liu D."/>
            <person name="Wang J."/>
            <person name="Sun H."/>
            <person name="Zhang C."/>
            <person name="Fan H."/>
            <person name="Li D."/>
            <person name="Dong L."/>
            <person name="Tao Y."/>
            <person name="Gao C."/>
            <person name="Wu H."/>
            <person name="Li Y."/>
            <person name="Cui Y."/>
            <person name="Guo X."/>
            <person name="Zheng S."/>
            <person name="Wang B."/>
            <person name="Yu K."/>
            <person name="Liang Q."/>
            <person name="Yang W."/>
            <person name="Lou X."/>
            <person name="Chen J."/>
            <person name="Feng M."/>
            <person name="Jian J."/>
            <person name="Zhang X."/>
            <person name="Luo G."/>
            <person name="Jiang Y."/>
            <person name="Liu J."/>
            <person name="Wang Z."/>
            <person name="Sha Y."/>
            <person name="Zhang B."/>
            <person name="Wu H."/>
            <person name="Tang D."/>
            <person name="Shen Q."/>
            <person name="Xue P."/>
            <person name="Zou S."/>
            <person name="Wang X."/>
            <person name="Liu X."/>
            <person name="Wang F."/>
            <person name="Yang Y."/>
            <person name="An X."/>
            <person name="Dong Z."/>
            <person name="Zhang K."/>
            <person name="Zhang X."/>
            <person name="Luo M.C."/>
            <person name="Dvorak J."/>
            <person name="Tong Y."/>
            <person name="Wang J."/>
            <person name="Yang H."/>
            <person name="Li Z."/>
            <person name="Wang D."/>
            <person name="Zhang A."/>
            <person name="Wang J."/>
        </authorList>
    </citation>
    <scope>NUCLEOTIDE SEQUENCE</scope>
    <source>
        <strain evidence="2">cv. G1812</strain>
    </source>
</reference>
<protein>
    <submittedName>
        <fullName evidence="1">Uncharacterized protein</fullName>
    </submittedName>
</protein>
<keyword evidence="2" id="KW-1185">Reference proteome</keyword>
<reference evidence="1" key="3">
    <citation type="submission" date="2022-06" db="UniProtKB">
        <authorList>
            <consortium name="EnsemblPlants"/>
        </authorList>
    </citation>
    <scope>IDENTIFICATION</scope>
</reference>
<organism evidence="1 2">
    <name type="scientific">Triticum urartu</name>
    <name type="common">Red wild einkorn</name>
    <name type="synonym">Crithodium urartu</name>
    <dbReference type="NCBI Taxonomy" id="4572"/>
    <lineage>
        <taxon>Eukaryota</taxon>
        <taxon>Viridiplantae</taxon>
        <taxon>Streptophyta</taxon>
        <taxon>Embryophyta</taxon>
        <taxon>Tracheophyta</taxon>
        <taxon>Spermatophyta</taxon>
        <taxon>Magnoliopsida</taxon>
        <taxon>Liliopsida</taxon>
        <taxon>Poales</taxon>
        <taxon>Poaceae</taxon>
        <taxon>BOP clade</taxon>
        <taxon>Pooideae</taxon>
        <taxon>Triticodae</taxon>
        <taxon>Triticeae</taxon>
        <taxon>Triticinae</taxon>
        <taxon>Triticum</taxon>
    </lineage>
</organism>
<dbReference type="AlphaFoldDB" id="A0A8R7QJ54"/>
<reference evidence="1" key="2">
    <citation type="submission" date="2018-03" db="EMBL/GenBank/DDBJ databases">
        <title>The Triticum urartu genome reveals the dynamic nature of wheat genome evolution.</title>
        <authorList>
            <person name="Ling H."/>
            <person name="Ma B."/>
            <person name="Shi X."/>
            <person name="Liu H."/>
            <person name="Dong L."/>
            <person name="Sun H."/>
            <person name="Cao Y."/>
            <person name="Gao Q."/>
            <person name="Zheng S."/>
            <person name="Li Y."/>
            <person name="Yu Y."/>
            <person name="Du H."/>
            <person name="Qi M."/>
            <person name="Li Y."/>
            <person name="Yu H."/>
            <person name="Cui Y."/>
            <person name="Wang N."/>
            <person name="Chen C."/>
            <person name="Wu H."/>
            <person name="Zhao Y."/>
            <person name="Zhang J."/>
            <person name="Li Y."/>
            <person name="Zhou W."/>
            <person name="Zhang B."/>
            <person name="Hu W."/>
            <person name="Eijk M."/>
            <person name="Tang J."/>
            <person name="Witsenboer H."/>
            <person name="Zhao S."/>
            <person name="Li Z."/>
            <person name="Zhang A."/>
            <person name="Wang D."/>
            <person name="Liang C."/>
        </authorList>
    </citation>
    <scope>NUCLEOTIDE SEQUENCE [LARGE SCALE GENOMIC DNA]</scope>
    <source>
        <strain evidence="1">cv. G1812</strain>
    </source>
</reference>